<dbReference type="EMBL" id="VIKS01000016">
    <property type="protein sequence ID" value="TQV81464.1"/>
    <property type="molecule type" value="Genomic_DNA"/>
</dbReference>
<dbReference type="Gene3D" id="3.40.50.10070">
    <property type="entry name" value="TolB, N-terminal domain"/>
    <property type="match status" value="1"/>
</dbReference>
<dbReference type="InterPro" id="IPR050498">
    <property type="entry name" value="Ycf3"/>
</dbReference>
<dbReference type="InterPro" id="IPR011990">
    <property type="entry name" value="TPR-like_helical_dom_sf"/>
</dbReference>
<feature type="domain" description="Tetratricopeptide repeat protein 21A/21B C-terminal ARM" evidence="5">
    <location>
        <begin position="293"/>
        <end position="478"/>
    </location>
</feature>
<evidence type="ECO:0000259" key="5">
    <source>
        <dbReference type="Pfam" id="PF25063"/>
    </source>
</evidence>
<feature type="repeat" description="TPR" evidence="3">
    <location>
        <begin position="409"/>
        <end position="442"/>
    </location>
</feature>
<accession>A0A545TW87</accession>
<dbReference type="SUPFAM" id="SSF81901">
    <property type="entry name" value="HCP-like"/>
    <property type="match status" value="1"/>
</dbReference>
<organism evidence="6 7">
    <name type="scientific">Aliikangiella coralliicola</name>
    <dbReference type="NCBI Taxonomy" id="2592383"/>
    <lineage>
        <taxon>Bacteria</taxon>
        <taxon>Pseudomonadati</taxon>
        <taxon>Pseudomonadota</taxon>
        <taxon>Gammaproteobacteria</taxon>
        <taxon>Oceanospirillales</taxon>
        <taxon>Pleioneaceae</taxon>
        <taxon>Aliikangiella</taxon>
    </lineage>
</organism>
<dbReference type="OrthoDB" id="7052061at2"/>
<name>A0A545TW87_9GAMM</name>
<feature type="transmembrane region" description="Helical" evidence="4">
    <location>
        <begin position="19"/>
        <end position="41"/>
    </location>
</feature>
<keyword evidence="4" id="KW-0812">Transmembrane</keyword>
<evidence type="ECO:0000256" key="1">
    <source>
        <dbReference type="ARBA" id="ARBA00022737"/>
    </source>
</evidence>
<dbReference type="SMART" id="SM00028">
    <property type="entry name" value="TPR"/>
    <property type="match status" value="5"/>
</dbReference>
<evidence type="ECO:0000313" key="7">
    <source>
        <dbReference type="Proteomes" id="UP000315439"/>
    </source>
</evidence>
<dbReference type="PANTHER" id="PTHR44858">
    <property type="entry name" value="TETRATRICOPEPTIDE REPEAT PROTEIN 6"/>
    <property type="match status" value="1"/>
</dbReference>
<dbReference type="RefSeq" id="WP_142934976.1">
    <property type="nucleotide sequence ID" value="NZ_ML660172.1"/>
</dbReference>
<reference evidence="6 7" key="1">
    <citation type="submission" date="2019-07" db="EMBL/GenBank/DDBJ databases">
        <title>Draft genome for Aliikangiella sp. M105.</title>
        <authorList>
            <person name="Wang G."/>
        </authorList>
    </citation>
    <scope>NUCLEOTIDE SEQUENCE [LARGE SCALE GENOMIC DNA]</scope>
    <source>
        <strain evidence="6 7">M105</strain>
    </source>
</reference>
<comment type="caution">
    <text evidence="6">The sequence shown here is derived from an EMBL/GenBank/DDBJ whole genome shotgun (WGS) entry which is preliminary data.</text>
</comment>
<dbReference type="Pfam" id="PF25063">
    <property type="entry name" value="ARM_TT21_C"/>
    <property type="match status" value="1"/>
</dbReference>
<keyword evidence="1" id="KW-0677">Repeat</keyword>
<sequence length="754" mass="85118">MPGIWEEVKTRKIFKAATFYAAIAWGIIQIADILLPVLGIADWVMSSMVLMAFAGFPVALIAGWMLDIRIERKRVASVERGDADGEFTAANYRARFAELAVITLFGIGAAFLYYNSASEPAQASIAEPGNLQKMIAPQKDQKTIAVLPFANFSDSNEDEFFADGLSEELLNVLARNKKLRVAARTSSFQYKKTNINIKTIAHELGVQYVLEGSVRRSGDLIRVTAQLIKADEDVHVFSKSWDRTTSNVFKVQDEIAQSVLNELKVSLLGETEPETSEIGTQNIAAFAEYSRGLAFLRNRGKTDFENAIKDFEKALEIDPNYAEAMAMLAEVHLLKVSYGYIKKDEGVEKAKPLVEKALQLNPKLGAAHAVKGLMYWQMANSKKKEGKKEELEIAKVHLLRAIDINPSIAEAYMWYGSILQEEGNFSDGAKLRKKAYEIDPRAAVVGYNRAKDLVRYGDYKDAMDVFNTVVRNNPNYPAAYSIAGEVSYNVGQLDQAYSMYSRFAQLGDNEMSWLINSSRIFIPLGEFQLAQQNIDQLKKLEMGKHDFGNKFDWLQAFIWIASDDMPAYYNWVESFEESTQDWGQRLWRGLALMKQEKWKLALEDLAESLALARAKNPERVDEDTIRIQLFLARTYKALGNQLKSEHYLSVVDSEVQQLKAEGFDSQSIRYLQSALAALKGEQRNALALLRQSVQEGFVDFWWADADPSFDTARQDPMFSTIKSEFKIRMKLMQNNIESQYGKLVMNQPTSESGN</sequence>
<protein>
    <submittedName>
        <fullName evidence="6">Tetratricopeptide repeat protein</fullName>
    </submittedName>
</protein>
<proteinExistence type="predicted"/>
<dbReference type="AlphaFoldDB" id="A0A545TW87"/>
<keyword evidence="4" id="KW-0472">Membrane</keyword>
<dbReference type="InterPro" id="IPR056834">
    <property type="entry name" value="ARM_TT21_C"/>
</dbReference>
<dbReference type="InterPro" id="IPR019734">
    <property type="entry name" value="TPR_rpt"/>
</dbReference>
<dbReference type="Gene3D" id="1.25.40.10">
    <property type="entry name" value="Tetratricopeptide repeat domain"/>
    <property type="match status" value="2"/>
</dbReference>
<keyword evidence="2 3" id="KW-0802">TPR repeat</keyword>
<evidence type="ECO:0000256" key="4">
    <source>
        <dbReference type="SAM" id="Phobius"/>
    </source>
</evidence>
<gene>
    <name evidence="6" type="ORF">FLL46_25265</name>
</gene>
<evidence type="ECO:0000313" key="6">
    <source>
        <dbReference type="EMBL" id="TQV81464.1"/>
    </source>
</evidence>
<evidence type="ECO:0000256" key="2">
    <source>
        <dbReference type="ARBA" id="ARBA00022803"/>
    </source>
</evidence>
<feature type="repeat" description="TPR" evidence="3">
    <location>
        <begin position="443"/>
        <end position="476"/>
    </location>
</feature>
<dbReference type="Proteomes" id="UP000315439">
    <property type="component" value="Unassembled WGS sequence"/>
</dbReference>
<keyword evidence="4" id="KW-1133">Transmembrane helix</keyword>
<evidence type="ECO:0000256" key="3">
    <source>
        <dbReference type="PROSITE-ProRule" id="PRU00339"/>
    </source>
</evidence>
<dbReference type="PROSITE" id="PS50005">
    <property type="entry name" value="TPR"/>
    <property type="match status" value="2"/>
</dbReference>
<feature type="transmembrane region" description="Helical" evidence="4">
    <location>
        <begin position="47"/>
        <end position="66"/>
    </location>
</feature>
<keyword evidence="7" id="KW-1185">Reference proteome</keyword>
<dbReference type="PANTHER" id="PTHR44858:SF18">
    <property type="entry name" value="TETRATRICOPEPTIDE REPEAT (TPR) PROTEIN"/>
    <property type="match status" value="1"/>
</dbReference>
<feature type="transmembrane region" description="Helical" evidence="4">
    <location>
        <begin position="96"/>
        <end position="114"/>
    </location>
</feature>